<reference evidence="1" key="1">
    <citation type="submission" date="2023-02" db="EMBL/GenBank/DDBJ databases">
        <title>Host association and intracellularity evolved multiple times independently in the Rickettsiales.</title>
        <authorList>
            <person name="Castelli M."/>
            <person name="Nardi T."/>
            <person name="Gammuto L."/>
            <person name="Bellinzona G."/>
            <person name="Sabaneyeva E."/>
            <person name="Potekhin A."/>
            <person name="Serra V."/>
            <person name="Petroni G."/>
            <person name="Sassera D."/>
        </authorList>
    </citation>
    <scope>NUCLEOTIDE SEQUENCE</scope>
    <source>
        <strain evidence="1">USBL-36I1</strain>
    </source>
</reference>
<organism evidence="1 2">
    <name type="scientific">Lyticum sinuosum</name>
    <dbReference type="NCBI Taxonomy" id="1332059"/>
    <lineage>
        <taxon>Bacteria</taxon>
        <taxon>Pseudomonadati</taxon>
        <taxon>Pseudomonadota</taxon>
        <taxon>Alphaproteobacteria</taxon>
        <taxon>Rickettsiales</taxon>
        <taxon>Lyticum</taxon>
    </lineage>
</organism>
<gene>
    <name evidence="1" type="ORF">Lyticum_00599</name>
</gene>
<accession>A0AAE4VL18</accession>
<name>A0AAE4VL18_9RICK</name>
<dbReference type="AlphaFoldDB" id="A0AAE4VL18"/>
<keyword evidence="2" id="KW-1185">Reference proteome</keyword>
<protein>
    <submittedName>
        <fullName evidence="1">Uncharacterized protein</fullName>
    </submittedName>
</protein>
<dbReference type="Proteomes" id="UP001289135">
    <property type="component" value="Unassembled WGS sequence"/>
</dbReference>
<evidence type="ECO:0000313" key="1">
    <source>
        <dbReference type="EMBL" id="MDZ5761423.1"/>
    </source>
</evidence>
<sequence>MLKKLQKAISNIEIYNPLVLNLINSHFAYLISTGLSTFGVSDHHIDMRYINFSFNEFLKRFNKSKVILNIDLQELLLFPNSWLWDAIIDNNHEKNYQIIIGIKDSICLYELLNSNDKKIYHLMDNVFKYPNIIVYKQEQIKSQFCIENLIKKRIGFIYNKELVFIEFFNNKISLFTKINVEHIPIIPNYFKSLPGLFELFNAILSSFVCGSGSGIIESAVMSSLYFYCCMSYAEEICRNHYKQKNIFPTSFINAVVDSFYEVNWNHVEKIINNWEFKL</sequence>
<dbReference type="RefSeq" id="WP_322498848.1">
    <property type="nucleotide sequence ID" value="NZ_JARGYU010000002.1"/>
</dbReference>
<evidence type="ECO:0000313" key="2">
    <source>
        <dbReference type="Proteomes" id="UP001289135"/>
    </source>
</evidence>
<comment type="caution">
    <text evidence="1">The sequence shown here is derived from an EMBL/GenBank/DDBJ whole genome shotgun (WGS) entry which is preliminary data.</text>
</comment>
<proteinExistence type="predicted"/>
<dbReference type="EMBL" id="JARGYU010000002">
    <property type="protein sequence ID" value="MDZ5761423.1"/>
    <property type="molecule type" value="Genomic_DNA"/>
</dbReference>